<dbReference type="RefSeq" id="WP_317532608.1">
    <property type="nucleotide sequence ID" value="NZ_JAWLKF010000002.1"/>
</dbReference>
<organism evidence="3 4">
    <name type="scientific">Rhodococcus cerastii</name>
    <dbReference type="NCBI Taxonomy" id="908616"/>
    <lineage>
        <taxon>Bacteria</taxon>
        <taxon>Bacillati</taxon>
        <taxon>Actinomycetota</taxon>
        <taxon>Actinomycetes</taxon>
        <taxon>Mycobacteriales</taxon>
        <taxon>Nocardiaceae</taxon>
        <taxon>Rhodococcus</taxon>
    </lineage>
</organism>
<evidence type="ECO:0000313" key="3">
    <source>
        <dbReference type="EMBL" id="MDV6302081.1"/>
    </source>
</evidence>
<comment type="caution">
    <text evidence="3">The sequence shown here is derived from an EMBL/GenBank/DDBJ whole genome shotgun (WGS) entry which is preliminary data.</text>
</comment>
<name>A0ABU4CY42_9NOCA</name>
<dbReference type="Proteomes" id="UP001186104">
    <property type="component" value="Unassembled WGS sequence"/>
</dbReference>
<dbReference type="SUPFAM" id="SSF53300">
    <property type="entry name" value="vWA-like"/>
    <property type="match status" value="1"/>
</dbReference>
<dbReference type="Pfam" id="PF13531">
    <property type="entry name" value="SBP_bac_11"/>
    <property type="match status" value="1"/>
</dbReference>
<evidence type="ECO:0000259" key="2">
    <source>
        <dbReference type="PROSITE" id="PS50234"/>
    </source>
</evidence>
<sequence>MPGRHSAPSSATSNRGFAKYGVVAVALFLVVGGGVVVAQKAFGSECGDPASYSLAADPAIAPVLQKIVDETSTESLGCARIEVTATESGQVSAAVAKGDDVPSLWIPDSSLWIGKTVRSTASLIDLASQSVAGTPAVLAARKDEVPFFDTWLTALKLEGLRIGNPLTNTTSDAAILGAVAEAGSDESALDSVGAALVPIAQAQAATRGEADPTVRLDDLVADGGVAVVSEQAFLAYQQDNSVELGATVPPTGSIFLNFPLAVTEPTGDRHETAKSVGTALATAIESEQGQRALSEAGFRSADNAPLDSDRGIGDVTLLTIADQQAAESTLRQYQVLALPSRTLVMEDVSGSMNYSAGADSRIALTVQASETGNRLFPDNASMGLWAFSIGLGGESQDYRELAPIRRMDEKVGNTTQREVLLQQTRTLPALVGGGTGLYDTTLAAFRTVQQGYDPDAVNSVIILTDGTNEDPDSIALDELLSTLRAEQDPSRPVVIVTIGITDDADAGVLQQISAATGGTSFVARNPAEIPNVFVNALRSRSGR</sequence>
<dbReference type="Gene3D" id="3.40.50.410">
    <property type="entry name" value="von Willebrand factor, type A domain"/>
    <property type="match status" value="1"/>
</dbReference>
<keyword evidence="1" id="KW-0472">Membrane</keyword>
<protein>
    <submittedName>
        <fullName evidence="3">Substrate-binding and VWA domain-containing protein</fullName>
    </submittedName>
</protein>
<dbReference type="InterPro" id="IPR036465">
    <property type="entry name" value="vWFA_dom_sf"/>
</dbReference>
<accession>A0ABU4CY42</accession>
<evidence type="ECO:0000256" key="1">
    <source>
        <dbReference type="SAM" id="Phobius"/>
    </source>
</evidence>
<proteinExistence type="predicted"/>
<keyword evidence="4" id="KW-1185">Reference proteome</keyword>
<feature type="transmembrane region" description="Helical" evidence="1">
    <location>
        <begin position="20"/>
        <end position="38"/>
    </location>
</feature>
<keyword evidence="1" id="KW-1133">Transmembrane helix</keyword>
<dbReference type="PROSITE" id="PS50234">
    <property type="entry name" value="VWFA"/>
    <property type="match status" value="1"/>
</dbReference>
<reference evidence="3 4" key="1">
    <citation type="submission" date="2023-10" db="EMBL/GenBank/DDBJ databases">
        <title>Development of a sustainable strategy for remediation of hydrocarbon-contaminated territories based on the waste exchange concept.</title>
        <authorList>
            <person name="Krivoruchko A."/>
        </authorList>
    </citation>
    <scope>NUCLEOTIDE SEQUENCE [LARGE SCALE GENOMIC DNA]</scope>
    <source>
        <strain evidence="3 4">IEGM 1327</strain>
    </source>
</reference>
<dbReference type="Pfam" id="PF00092">
    <property type="entry name" value="VWA"/>
    <property type="match status" value="1"/>
</dbReference>
<dbReference type="EMBL" id="JAWLKF010000002">
    <property type="protein sequence ID" value="MDV6302081.1"/>
    <property type="molecule type" value="Genomic_DNA"/>
</dbReference>
<keyword evidence="1" id="KW-0812">Transmembrane</keyword>
<dbReference type="SMART" id="SM00327">
    <property type="entry name" value="VWA"/>
    <property type="match status" value="1"/>
</dbReference>
<gene>
    <name evidence="3" type="ORF">R3P93_05850</name>
</gene>
<evidence type="ECO:0000313" key="4">
    <source>
        <dbReference type="Proteomes" id="UP001186104"/>
    </source>
</evidence>
<feature type="domain" description="VWFA" evidence="2">
    <location>
        <begin position="341"/>
        <end position="537"/>
    </location>
</feature>
<dbReference type="InterPro" id="IPR002035">
    <property type="entry name" value="VWF_A"/>
</dbReference>